<dbReference type="Proteomes" id="UP000777440">
    <property type="component" value="Unassembled WGS sequence"/>
</dbReference>
<accession>A0ABS7HY22</accession>
<gene>
    <name evidence="1" type="ORF">JNB61_09585</name>
</gene>
<comment type="caution">
    <text evidence="1">The sequence shown here is derived from an EMBL/GenBank/DDBJ whole genome shotgun (WGS) entry which is preliminary data.</text>
</comment>
<evidence type="ECO:0000313" key="1">
    <source>
        <dbReference type="EMBL" id="MBW9110020.1"/>
    </source>
</evidence>
<dbReference type="EMBL" id="JAEUAX010000004">
    <property type="protein sequence ID" value="MBW9110020.1"/>
    <property type="molecule type" value="Genomic_DNA"/>
</dbReference>
<evidence type="ECO:0000313" key="2">
    <source>
        <dbReference type="Proteomes" id="UP000777440"/>
    </source>
</evidence>
<sequence>MAQKGETGWADAEGYGASYLFTAQDGRWAMFKDELKYVKAPDEAS</sequence>
<proteinExistence type="predicted"/>
<keyword evidence="2" id="KW-1185">Reference proteome</keyword>
<protein>
    <submittedName>
        <fullName evidence="1">Uncharacterized protein</fullName>
    </submittedName>
</protein>
<organism evidence="1 2">
    <name type="scientific">Microbacterium ureisolvens</name>
    <dbReference type="NCBI Taxonomy" id="2781186"/>
    <lineage>
        <taxon>Bacteria</taxon>
        <taxon>Bacillati</taxon>
        <taxon>Actinomycetota</taxon>
        <taxon>Actinomycetes</taxon>
        <taxon>Micrococcales</taxon>
        <taxon>Microbacteriaceae</taxon>
        <taxon>Microbacterium</taxon>
    </lineage>
</organism>
<dbReference type="RefSeq" id="WP_220288142.1">
    <property type="nucleotide sequence ID" value="NZ_JAEUAX010000004.1"/>
</dbReference>
<reference evidence="1 2" key="1">
    <citation type="journal article" date="2021" name="MBio">
        <title>Poor Competitiveness of Bradyrhizobium in Pigeon Pea Root Colonization in Indian Soils.</title>
        <authorList>
            <person name="Chalasani D."/>
            <person name="Basu A."/>
            <person name="Pullabhotla S.V.S.R.N."/>
            <person name="Jorrin B."/>
            <person name="Neal A.L."/>
            <person name="Poole P.S."/>
            <person name="Podile A.R."/>
            <person name="Tkacz A."/>
        </authorList>
    </citation>
    <scope>NUCLEOTIDE SEQUENCE [LARGE SCALE GENOMIC DNA]</scope>
    <source>
        <strain evidence="1 2">HU12</strain>
    </source>
</reference>
<name>A0ABS7HY22_9MICO</name>